<dbReference type="GO" id="GO:0005737">
    <property type="term" value="C:cytoplasm"/>
    <property type="evidence" value="ECO:0007669"/>
    <property type="project" value="UniProtKB-SubCell"/>
</dbReference>
<evidence type="ECO:0000256" key="3">
    <source>
        <dbReference type="ARBA" id="ARBA00011738"/>
    </source>
</evidence>
<dbReference type="EMBL" id="AZDT01000006">
    <property type="protein sequence ID" value="KRK77483.1"/>
    <property type="molecule type" value="Genomic_DNA"/>
</dbReference>
<keyword evidence="5 10" id="KW-0346">Stress response</keyword>
<name>A0A0R1K2Y5_9LACO</name>
<evidence type="ECO:0000256" key="6">
    <source>
        <dbReference type="ARBA" id="ARBA00023186"/>
    </source>
</evidence>
<evidence type="ECO:0000256" key="13">
    <source>
        <dbReference type="SAM" id="MobiDB-lite"/>
    </source>
</evidence>
<feature type="region of interest" description="Disordered" evidence="13">
    <location>
        <begin position="1"/>
        <end position="57"/>
    </location>
</feature>
<evidence type="ECO:0000256" key="1">
    <source>
        <dbReference type="ARBA" id="ARBA00004496"/>
    </source>
</evidence>
<evidence type="ECO:0000256" key="7">
    <source>
        <dbReference type="ARBA" id="ARBA00053401"/>
    </source>
</evidence>
<dbReference type="GO" id="GO:0000774">
    <property type="term" value="F:adenyl-nucleotide exchange factor activity"/>
    <property type="evidence" value="ECO:0007669"/>
    <property type="project" value="InterPro"/>
</dbReference>
<evidence type="ECO:0000313" key="14">
    <source>
        <dbReference type="EMBL" id="KRK77483.1"/>
    </source>
</evidence>
<dbReference type="GO" id="GO:0042803">
    <property type="term" value="F:protein homodimerization activity"/>
    <property type="evidence" value="ECO:0007669"/>
    <property type="project" value="InterPro"/>
</dbReference>
<dbReference type="FunFam" id="2.30.22.10:FF:000001">
    <property type="entry name" value="Protein GrpE"/>
    <property type="match status" value="1"/>
</dbReference>
<dbReference type="PROSITE" id="PS01071">
    <property type="entry name" value="GRPE"/>
    <property type="match status" value="1"/>
</dbReference>
<proteinExistence type="inferred from homology"/>
<dbReference type="InterPro" id="IPR013805">
    <property type="entry name" value="GrpE_CC"/>
</dbReference>
<evidence type="ECO:0000256" key="9">
    <source>
        <dbReference type="ARBA" id="ARBA00076414"/>
    </source>
</evidence>
<dbReference type="SUPFAM" id="SSF51064">
    <property type="entry name" value="Head domain of nucleotide exchange factor GrpE"/>
    <property type="match status" value="1"/>
</dbReference>
<dbReference type="InterPro" id="IPR009012">
    <property type="entry name" value="GrpE_head"/>
</dbReference>
<dbReference type="GO" id="GO:0006457">
    <property type="term" value="P:protein folding"/>
    <property type="evidence" value="ECO:0007669"/>
    <property type="project" value="InterPro"/>
</dbReference>
<comment type="caution">
    <text evidence="14">The sequence shown here is derived from an EMBL/GenBank/DDBJ whole genome shotgun (WGS) entry which is preliminary data.</text>
</comment>
<evidence type="ECO:0000256" key="4">
    <source>
        <dbReference type="ARBA" id="ARBA00022490"/>
    </source>
</evidence>
<comment type="subunit">
    <text evidence="3 10">Homodimer.</text>
</comment>
<dbReference type="NCBIfam" id="NF010759">
    <property type="entry name" value="PRK14162.1"/>
    <property type="match status" value="1"/>
</dbReference>
<dbReference type="OrthoDB" id="9812586at2"/>
<dbReference type="GO" id="GO:0051087">
    <property type="term" value="F:protein-folding chaperone binding"/>
    <property type="evidence" value="ECO:0007669"/>
    <property type="project" value="InterPro"/>
</dbReference>
<dbReference type="Proteomes" id="UP000051162">
    <property type="component" value="Unassembled WGS sequence"/>
</dbReference>
<accession>A0A0R1K2Y5</accession>
<evidence type="ECO:0000256" key="12">
    <source>
        <dbReference type="RuleBase" id="RU004478"/>
    </source>
</evidence>
<comment type="subcellular location">
    <subcellularLocation>
        <location evidence="1 10">Cytoplasm</location>
    </subcellularLocation>
</comment>
<dbReference type="Pfam" id="PF01025">
    <property type="entry name" value="GrpE"/>
    <property type="match status" value="1"/>
</dbReference>
<dbReference type="InterPro" id="IPR000740">
    <property type="entry name" value="GrpE"/>
</dbReference>
<evidence type="ECO:0000256" key="5">
    <source>
        <dbReference type="ARBA" id="ARBA00023016"/>
    </source>
</evidence>
<dbReference type="HAMAP" id="MF_01151">
    <property type="entry name" value="GrpE"/>
    <property type="match status" value="1"/>
</dbReference>
<keyword evidence="15" id="KW-1185">Reference proteome</keyword>
<dbReference type="PATRIC" id="fig|1423773.3.peg.2044"/>
<organism evidence="14 15">
    <name type="scientific">Levilactobacillus namurensis DSM 19117</name>
    <dbReference type="NCBI Taxonomy" id="1423773"/>
    <lineage>
        <taxon>Bacteria</taxon>
        <taxon>Bacillati</taxon>
        <taxon>Bacillota</taxon>
        <taxon>Bacilli</taxon>
        <taxon>Lactobacillales</taxon>
        <taxon>Lactobacillaceae</taxon>
        <taxon>Levilactobacillus</taxon>
    </lineage>
</organism>
<feature type="compositionally biased region" description="Polar residues" evidence="13">
    <location>
        <begin position="1"/>
        <end position="19"/>
    </location>
</feature>
<evidence type="ECO:0000256" key="8">
    <source>
        <dbReference type="ARBA" id="ARBA00072274"/>
    </source>
</evidence>
<evidence type="ECO:0000256" key="2">
    <source>
        <dbReference type="ARBA" id="ARBA00009054"/>
    </source>
</evidence>
<feature type="compositionally biased region" description="Low complexity" evidence="13">
    <location>
        <begin position="22"/>
        <end position="57"/>
    </location>
</feature>
<dbReference type="PANTHER" id="PTHR21237:SF23">
    <property type="entry name" value="GRPE PROTEIN HOMOLOG, MITOCHONDRIAL"/>
    <property type="match status" value="1"/>
</dbReference>
<protein>
    <recommendedName>
        <fullName evidence="8 10">Protein GrpE</fullName>
    </recommendedName>
    <alternativeName>
        <fullName evidence="9 10">HSP-70 cofactor</fullName>
    </alternativeName>
</protein>
<dbReference type="GO" id="GO:0051082">
    <property type="term" value="F:unfolded protein binding"/>
    <property type="evidence" value="ECO:0007669"/>
    <property type="project" value="TreeGrafter"/>
</dbReference>
<dbReference type="NCBIfam" id="NF010738">
    <property type="entry name" value="PRK14140.1"/>
    <property type="match status" value="1"/>
</dbReference>
<dbReference type="Gene3D" id="3.90.20.20">
    <property type="match status" value="1"/>
</dbReference>
<keyword evidence="4 10" id="KW-0963">Cytoplasm</keyword>
<dbReference type="PANTHER" id="PTHR21237">
    <property type="entry name" value="GRPE PROTEIN"/>
    <property type="match status" value="1"/>
</dbReference>
<dbReference type="Gene3D" id="2.30.22.10">
    <property type="entry name" value="Head domain of nucleotide exchange factor GrpE"/>
    <property type="match status" value="1"/>
</dbReference>
<evidence type="ECO:0000313" key="15">
    <source>
        <dbReference type="Proteomes" id="UP000051162"/>
    </source>
</evidence>
<evidence type="ECO:0000256" key="10">
    <source>
        <dbReference type="HAMAP-Rule" id="MF_01151"/>
    </source>
</evidence>
<dbReference type="PRINTS" id="PR00773">
    <property type="entry name" value="GRPEPROTEIN"/>
</dbReference>
<dbReference type="CDD" id="cd00446">
    <property type="entry name" value="GrpE"/>
    <property type="match status" value="1"/>
</dbReference>
<dbReference type="AlphaFoldDB" id="A0A0R1K2Y5"/>
<keyword evidence="6 10" id="KW-0143">Chaperone</keyword>
<dbReference type="SUPFAM" id="SSF58014">
    <property type="entry name" value="Coiled-coil domain of nucleotide exchange factor GrpE"/>
    <property type="match status" value="1"/>
</dbReference>
<sequence length="199" mass="21623">MAEEQSTSAESQRSATTEEPVTEQATSTSAAADAAKQATDQAQAKPDPAAEALAALKQKSADMEDKYLRAEAEIQNMQTRFEKEQATLIKYDGQQLAKDVLPVIDNLERALAVDADDQAAQSLKKGVQMTYDHLQDALKRNNITEIGALGEKFDPTKHQAVQTVPASDDQPAETVAQVLQKGYLLKDRVLRPAMVVVAQ</sequence>
<dbReference type="STRING" id="1423773.FD30_GL001998"/>
<comment type="function">
    <text evidence="7 10 11">Participates actively in the response to hyperosmotic and heat shock by preventing the aggregation of stress-denatured proteins, in association with DnaK and GrpE. It is the nucleotide exchange factor for DnaK and may function as a thermosensor. Unfolded proteins bind initially to DnaJ; upon interaction with the DnaJ-bound protein, DnaK hydrolyzes its bound ATP, resulting in the formation of a stable complex. GrpE releases ADP from DnaK; ATP binding to DnaK triggers the release of the substrate protein, thus completing the reaction cycle. Several rounds of ATP-dependent interactions between DnaJ, DnaK and GrpE are required for fully efficient folding.</text>
</comment>
<gene>
    <name evidence="10" type="primary">grpE</name>
    <name evidence="14" type="ORF">FD30_GL001998</name>
</gene>
<evidence type="ECO:0000256" key="11">
    <source>
        <dbReference type="RuleBase" id="RU000639"/>
    </source>
</evidence>
<comment type="similarity">
    <text evidence="2 10 12">Belongs to the GrpE family.</text>
</comment>
<dbReference type="NCBIfam" id="NF010737">
    <property type="entry name" value="PRK14139.1"/>
    <property type="match status" value="1"/>
</dbReference>
<reference evidence="14 15" key="1">
    <citation type="journal article" date="2015" name="Genome Announc.">
        <title>Expanding the biotechnology potential of lactobacilli through comparative genomics of 213 strains and associated genera.</title>
        <authorList>
            <person name="Sun Z."/>
            <person name="Harris H.M."/>
            <person name="McCann A."/>
            <person name="Guo C."/>
            <person name="Argimon S."/>
            <person name="Zhang W."/>
            <person name="Yang X."/>
            <person name="Jeffery I.B."/>
            <person name="Cooney J.C."/>
            <person name="Kagawa T.F."/>
            <person name="Liu W."/>
            <person name="Song Y."/>
            <person name="Salvetti E."/>
            <person name="Wrobel A."/>
            <person name="Rasinkangas P."/>
            <person name="Parkhill J."/>
            <person name="Rea M.C."/>
            <person name="O'Sullivan O."/>
            <person name="Ritari J."/>
            <person name="Douillard F.P."/>
            <person name="Paul Ross R."/>
            <person name="Yang R."/>
            <person name="Briner A.E."/>
            <person name="Felis G.E."/>
            <person name="de Vos W.M."/>
            <person name="Barrangou R."/>
            <person name="Klaenhammer T.R."/>
            <person name="Caufield P.W."/>
            <person name="Cui Y."/>
            <person name="Zhang H."/>
            <person name="O'Toole P.W."/>
        </authorList>
    </citation>
    <scope>NUCLEOTIDE SEQUENCE [LARGE SCALE GENOMIC DNA]</scope>
    <source>
        <strain evidence="14 15">DSM 19117</strain>
    </source>
</reference>